<dbReference type="PANTHER" id="PTHR14614">
    <property type="entry name" value="HEPATOCELLULAR CARCINOMA-ASSOCIATED ANTIGEN"/>
    <property type="match status" value="1"/>
</dbReference>
<reference evidence="2 3" key="1">
    <citation type="submission" date="2011-10" db="EMBL/GenBank/DDBJ databases">
        <authorList>
            <person name="Genoscope - CEA"/>
        </authorList>
    </citation>
    <scope>NUCLEOTIDE SEQUENCE [LARGE SCALE GENOMIC DNA]</scope>
    <source>
        <strain evidence="2 3">RCC 1105</strain>
    </source>
</reference>
<keyword evidence="3" id="KW-1185">Reference proteome</keyword>
<dbReference type="InterPro" id="IPR029063">
    <property type="entry name" value="SAM-dependent_MTases_sf"/>
</dbReference>
<dbReference type="SUPFAM" id="SSF53335">
    <property type="entry name" value="S-adenosyl-L-methionine-dependent methyltransferases"/>
    <property type="match status" value="1"/>
</dbReference>
<evidence type="ECO:0000256" key="1">
    <source>
        <dbReference type="SAM" id="MobiDB-lite"/>
    </source>
</evidence>
<evidence type="ECO:0000313" key="3">
    <source>
        <dbReference type="Proteomes" id="UP000198341"/>
    </source>
</evidence>
<gene>
    <name evidence="2" type="ORF">Bathy01g00990</name>
</gene>
<evidence type="ECO:0000313" key="2">
    <source>
        <dbReference type="EMBL" id="CCO14451.1"/>
    </source>
</evidence>
<dbReference type="GeneID" id="19017835"/>
<sequence>MRSFDEDDEDSDDSEGEFADEGDWYASLIAGERVGEWLDVIEEETKQQRSNDDEEKEEEEEGRRNRRRTKNDDDKRFRSAIEQLTKHVEEDEVYGEEAEVAEAERILSEALAKVSLTTNIDDDEEEIEKETSNSSSVQKLLRQSLEAIETHRKRKKNVKTYAMKNGRVEVSILETKLSNGVGGKLWKAALLLAEQLDDKEGEPKDDDDDDDGVIIDVKDKTVLELGAGVGLVGFAAAKLGAKEIVLSDFEAPLLEALAESVERNGSEKTTKVRWLDWRADGASNTEKTEPPDAFLALEKEDTYDIILGSDCLYESHHATLLPKVINKRLSSSPNARCRLLGAVRNREMLDQLIENFRKFENLRATETSVAKSERLNYDGGYVRVDIKRKSF</sequence>
<dbReference type="Pfam" id="PF10294">
    <property type="entry name" value="Methyltransf_16"/>
    <property type="match status" value="1"/>
</dbReference>
<dbReference type="eggNOG" id="ENOG502SEYU">
    <property type="taxonomic scope" value="Eukaryota"/>
</dbReference>
<dbReference type="EMBL" id="FO082278">
    <property type="protein sequence ID" value="CCO14451.1"/>
    <property type="molecule type" value="Genomic_DNA"/>
</dbReference>
<protein>
    <submittedName>
        <fullName evidence="2">Uncharacterized protein</fullName>
    </submittedName>
</protein>
<dbReference type="Gene3D" id="3.40.50.150">
    <property type="entry name" value="Vaccinia Virus protein VP39"/>
    <property type="match status" value="1"/>
</dbReference>
<proteinExistence type="predicted"/>
<dbReference type="InterPro" id="IPR019410">
    <property type="entry name" value="Methyltransf_16"/>
</dbReference>
<feature type="compositionally biased region" description="Acidic residues" evidence="1">
    <location>
        <begin position="1"/>
        <end position="23"/>
    </location>
</feature>
<organism evidence="2 3">
    <name type="scientific">Bathycoccus prasinos</name>
    <dbReference type="NCBI Taxonomy" id="41875"/>
    <lineage>
        <taxon>Eukaryota</taxon>
        <taxon>Viridiplantae</taxon>
        <taxon>Chlorophyta</taxon>
        <taxon>Mamiellophyceae</taxon>
        <taxon>Mamiellales</taxon>
        <taxon>Bathycoccaceae</taxon>
        <taxon>Bathycoccus</taxon>
    </lineage>
</organism>
<dbReference type="CDD" id="cd02440">
    <property type="entry name" value="AdoMet_MTases"/>
    <property type="match status" value="1"/>
</dbReference>
<feature type="region of interest" description="Disordered" evidence="1">
    <location>
        <begin position="40"/>
        <end position="76"/>
    </location>
</feature>
<feature type="region of interest" description="Disordered" evidence="1">
    <location>
        <begin position="1"/>
        <end position="24"/>
    </location>
</feature>
<name>K8E9U5_9CHLO</name>
<dbReference type="RefSeq" id="XP_007515572.1">
    <property type="nucleotide sequence ID" value="XM_007515510.1"/>
</dbReference>
<dbReference type="Proteomes" id="UP000198341">
    <property type="component" value="Chromosome 1"/>
</dbReference>
<dbReference type="OrthoDB" id="545599at2759"/>
<dbReference type="STRING" id="41875.K8E9U5"/>
<accession>K8E9U5</accession>
<dbReference type="AlphaFoldDB" id="K8E9U5"/>
<dbReference type="KEGG" id="bpg:Bathy01g00990"/>